<evidence type="ECO:0000313" key="4">
    <source>
        <dbReference type="Proteomes" id="UP001447188"/>
    </source>
</evidence>
<dbReference type="SUPFAM" id="SSF51197">
    <property type="entry name" value="Clavaminate synthase-like"/>
    <property type="match status" value="1"/>
</dbReference>
<name>A0ABR3GN11_9PEZI</name>
<dbReference type="EMBL" id="JBBBZM010000036">
    <property type="protein sequence ID" value="KAL0637311.1"/>
    <property type="molecule type" value="Genomic_DNA"/>
</dbReference>
<evidence type="ECO:0000256" key="1">
    <source>
        <dbReference type="ARBA" id="ARBA00023002"/>
    </source>
</evidence>
<keyword evidence="4" id="KW-1185">Reference proteome</keyword>
<dbReference type="InterPro" id="IPR003819">
    <property type="entry name" value="TauD/TfdA-like"/>
</dbReference>
<dbReference type="InterPro" id="IPR042098">
    <property type="entry name" value="TauD-like_sf"/>
</dbReference>
<evidence type="ECO:0000259" key="2">
    <source>
        <dbReference type="Pfam" id="PF02668"/>
    </source>
</evidence>
<protein>
    <recommendedName>
        <fullName evidence="2">TauD/TfdA-like domain-containing protein</fullName>
    </recommendedName>
</protein>
<gene>
    <name evidence="3" type="ORF">Q9L58_003644</name>
</gene>
<comment type="caution">
    <text evidence="3">The sequence shown here is derived from an EMBL/GenBank/DDBJ whole genome shotgun (WGS) entry which is preliminary data.</text>
</comment>
<feature type="domain" description="TauD/TfdA-like" evidence="2">
    <location>
        <begin position="253"/>
        <end position="489"/>
    </location>
</feature>
<sequence>MVASATGFTLADNLGIIEQIALELHQDELEAFDEQILLEVGLRCSNDLHTVFFVHDKRMLGLLHQELDHLVSSGVLTVEQANSLRYGVIETHLPGTQSFRNILEDAENKHMWVIKPSLAGKGEGILFGKDLDEDVWKNLLEPSPDDISVGGPFVIQRYIVQKKHSLLVGPNGPEEPPRRVKWNVVGTMLCLNQYFLGSTLWRTSNTDITAVSRGGAYMGGVTNDVLVLADPTSPPKQPALSSLSSVQIPDAARLQVHSLDILSDTQHIAAVASALKMYGIAVVHLNFSDPSSAYMLKLACSLGIPIDHSKANDPLWDVKPKTGTGLARSQTPESFPWHTDCSFDTAPPRYFALHVIHADREGGGNLAVVPVNTILESLDPSTIETLRQPVFQMRVPPEFRKDVPHVTGGLITPEGKIRYRREIIEPQGDEAERALKELDAAIGSSVGKGWAKVLGSDVMKDGTIVCLDNARWMHARSEVRDPQRWLRRIRWGPENF</sequence>
<reference evidence="3 4" key="1">
    <citation type="submission" date="2024-02" db="EMBL/GenBank/DDBJ databases">
        <title>Discinaceae phylogenomics.</title>
        <authorList>
            <person name="Dirks A.C."/>
            <person name="James T.Y."/>
        </authorList>
    </citation>
    <scope>NUCLEOTIDE SEQUENCE [LARGE SCALE GENOMIC DNA]</scope>
    <source>
        <strain evidence="3 4">ACD0624</strain>
    </source>
</reference>
<proteinExistence type="predicted"/>
<keyword evidence="1" id="KW-0560">Oxidoreductase</keyword>
<dbReference type="Gene3D" id="3.60.130.10">
    <property type="entry name" value="Clavaminate synthase-like"/>
    <property type="match status" value="1"/>
</dbReference>
<accession>A0ABR3GN11</accession>
<dbReference type="Proteomes" id="UP001447188">
    <property type="component" value="Unassembled WGS sequence"/>
</dbReference>
<dbReference type="SUPFAM" id="SSF56059">
    <property type="entry name" value="Glutathione synthetase ATP-binding domain-like"/>
    <property type="match status" value="1"/>
</dbReference>
<evidence type="ECO:0000313" key="3">
    <source>
        <dbReference type="EMBL" id="KAL0637311.1"/>
    </source>
</evidence>
<organism evidence="3 4">
    <name type="scientific">Discina gigas</name>
    <dbReference type="NCBI Taxonomy" id="1032678"/>
    <lineage>
        <taxon>Eukaryota</taxon>
        <taxon>Fungi</taxon>
        <taxon>Dikarya</taxon>
        <taxon>Ascomycota</taxon>
        <taxon>Pezizomycotina</taxon>
        <taxon>Pezizomycetes</taxon>
        <taxon>Pezizales</taxon>
        <taxon>Discinaceae</taxon>
        <taxon>Discina</taxon>
    </lineage>
</organism>
<dbReference type="Pfam" id="PF02668">
    <property type="entry name" value="TauD"/>
    <property type="match status" value="1"/>
</dbReference>